<dbReference type="AlphaFoldDB" id="A0A8B8BGF3"/>
<dbReference type="PROSITE" id="PS00411">
    <property type="entry name" value="KINESIN_MOTOR_1"/>
    <property type="match status" value="1"/>
</dbReference>
<dbReference type="KEGG" id="cvn:111110301"/>
<dbReference type="PANTHER" id="PTHR47969">
    <property type="entry name" value="CHROMOSOME-ASSOCIATED KINESIN KIF4A-RELATED"/>
    <property type="match status" value="1"/>
</dbReference>
<comment type="subcellular location">
    <subcellularLocation>
        <location evidence="1">Cytoplasm</location>
        <location evidence="1">Cytoskeleton</location>
    </subcellularLocation>
</comment>
<dbReference type="SUPFAM" id="SSF52540">
    <property type="entry name" value="P-loop containing nucleoside triphosphate hydrolases"/>
    <property type="match status" value="1"/>
</dbReference>
<dbReference type="GO" id="GO:0007052">
    <property type="term" value="P:mitotic spindle organization"/>
    <property type="evidence" value="ECO:0007669"/>
    <property type="project" value="TreeGrafter"/>
</dbReference>
<evidence type="ECO:0000256" key="1">
    <source>
        <dbReference type="ARBA" id="ARBA00004245"/>
    </source>
</evidence>
<dbReference type="Gene3D" id="2.60.200.20">
    <property type="match status" value="1"/>
</dbReference>
<dbReference type="InterPro" id="IPR019821">
    <property type="entry name" value="Kinesin_motor_CS"/>
</dbReference>
<feature type="domain" description="Kinesin motor" evidence="10">
    <location>
        <begin position="1"/>
        <end position="307"/>
    </location>
</feature>
<dbReference type="GO" id="GO:0008017">
    <property type="term" value="F:microtubule binding"/>
    <property type="evidence" value="ECO:0007669"/>
    <property type="project" value="InterPro"/>
</dbReference>
<dbReference type="GeneID" id="111110301"/>
<dbReference type="GO" id="GO:0005524">
    <property type="term" value="F:ATP binding"/>
    <property type="evidence" value="ECO:0007669"/>
    <property type="project" value="UniProtKB-UniRule"/>
</dbReference>
<dbReference type="InterPro" id="IPR027417">
    <property type="entry name" value="P-loop_NTPase"/>
</dbReference>
<accession>A0A8B8BGF3</accession>
<keyword evidence="11" id="KW-1185">Reference proteome</keyword>
<evidence type="ECO:0000256" key="4">
    <source>
        <dbReference type="ARBA" id="ARBA00022840"/>
    </source>
</evidence>
<keyword evidence="4 7" id="KW-0067">ATP-binding</keyword>
<keyword evidence="6" id="KW-0206">Cytoskeleton</keyword>
<evidence type="ECO:0000256" key="6">
    <source>
        <dbReference type="ARBA" id="ARBA00023212"/>
    </source>
</evidence>
<dbReference type="PRINTS" id="PR00380">
    <property type="entry name" value="KINESINHEAVY"/>
</dbReference>
<feature type="binding site" evidence="7">
    <location>
        <begin position="70"/>
        <end position="77"/>
    </location>
    <ligand>
        <name>ATP</name>
        <dbReference type="ChEBI" id="CHEBI:30616"/>
    </ligand>
</feature>
<feature type="coiled-coil region" evidence="9">
    <location>
        <begin position="324"/>
        <end position="421"/>
    </location>
</feature>
<keyword evidence="3 7" id="KW-0547">Nucleotide-binding</keyword>
<evidence type="ECO:0000256" key="8">
    <source>
        <dbReference type="RuleBase" id="RU000394"/>
    </source>
</evidence>
<keyword evidence="7 8" id="KW-0505">Motor protein</keyword>
<keyword evidence="8" id="KW-0493">Microtubule</keyword>
<dbReference type="GO" id="GO:0005874">
    <property type="term" value="C:microtubule"/>
    <property type="evidence" value="ECO:0007669"/>
    <property type="project" value="UniProtKB-KW"/>
</dbReference>
<name>A0A8B8BGF3_CRAVI</name>
<dbReference type="Proteomes" id="UP000694844">
    <property type="component" value="Chromosome 8"/>
</dbReference>
<protein>
    <recommendedName>
        <fullName evidence="8">Kinesin-like protein</fullName>
    </recommendedName>
</protein>
<evidence type="ECO:0000313" key="11">
    <source>
        <dbReference type="Proteomes" id="UP000694844"/>
    </source>
</evidence>
<dbReference type="RefSeq" id="XP_022302445.1">
    <property type="nucleotide sequence ID" value="XM_022446737.1"/>
</dbReference>
<evidence type="ECO:0000256" key="9">
    <source>
        <dbReference type="SAM" id="Coils"/>
    </source>
</evidence>
<comment type="similarity">
    <text evidence="7 8">Belongs to the TRAFAC class myosin-kinesin ATPase superfamily. Kinesin family.</text>
</comment>
<evidence type="ECO:0000313" key="12">
    <source>
        <dbReference type="RefSeq" id="XP_022302445.1"/>
    </source>
</evidence>
<evidence type="ECO:0000256" key="5">
    <source>
        <dbReference type="ARBA" id="ARBA00023054"/>
    </source>
</evidence>
<dbReference type="GO" id="GO:0005875">
    <property type="term" value="C:microtubule associated complex"/>
    <property type="evidence" value="ECO:0007669"/>
    <property type="project" value="TreeGrafter"/>
</dbReference>
<dbReference type="PANTHER" id="PTHR47969:SF15">
    <property type="entry name" value="CHROMOSOME-ASSOCIATED KINESIN KIF4A-RELATED"/>
    <property type="match status" value="1"/>
</dbReference>
<gene>
    <name evidence="12" type="primary">LOC111110301</name>
</gene>
<reference evidence="12" key="1">
    <citation type="submission" date="2025-08" db="UniProtKB">
        <authorList>
            <consortium name="RefSeq"/>
        </authorList>
    </citation>
    <scope>IDENTIFICATION</scope>
    <source>
        <tissue evidence="12">Whole sample</tissue>
    </source>
</reference>
<keyword evidence="5 9" id="KW-0175">Coiled coil</keyword>
<dbReference type="InterPro" id="IPR027640">
    <property type="entry name" value="Kinesin-like_fam"/>
</dbReference>
<dbReference type="GO" id="GO:0051231">
    <property type="term" value="P:spindle elongation"/>
    <property type="evidence" value="ECO:0007669"/>
    <property type="project" value="TreeGrafter"/>
</dbReference>
<dbReference type="GO" id="GO:0003777">
    <property type="term" value="F:microtubule motor activity"/>
    <property type="evidence" value="ECO:0007669"/>
    <property type="project" value="InterPro"/>
</dbReference>
<organism evidence="11 12">
    <name type="scientific">Crassostrea virginica</name>
    <name type="common">Eastern oyster</name>
    <dbReference type="NCBI Taxonomy" id="6565"/>
    <lineage>
        <taxon>Eukaryota</taxon>
        <taxon>Metazoa</taxon>
        <taxon>Spiralia</taxon>
        <taxon>Lophotrochozoa</taxon>
        <taxon>Mollusca</taxon>
        <taxon>Bivalvia</taxon>
        <taxon>Autobranchia</taxon>
        <taxon>Pteriomorphia</taxon>
        <taxon>Ostreida</taxon>
        <taxon>Ostreoidea</taxon>
        <taxon>Ostreidae</taxon>
        <taxon>Crassostrea</taxon>
    </lineage>
</organism>
<dbReference type="SMART" id="SM00129">
    <property type="entry name" value="KISc"/>
    <property type="match status" value="1"/>
</dbReference>
<dbReference type="OrthoDB" id="3176171at2759"/>
<evidence type="ECO:0000256" key="2">
    <source>
        <dbReference type="ARBA" id="ARBA00022490"/>
    </source>
</evidence>
<evidence type="ECO:0000256" key="3">
    <source>
        <dbReference type="ARBA" id="ARBA00022741"/>
    </source>
</evidence>
<dbReference type="InterPro" id="IPR036961">
    <property type="entry name" value="Kinesin_motor_dom_sf"/>
</dbReference>
<feature type="coiled-coil region" evidence="9">
    <location>
        <begin position="822"/>
        <end position="863"/>
    </location>
</feature>
<evidence type="ECO:0000256" key="7">
    <source>
        <dbReference type="PROSITE-ProRule" id="PRU00283"/>
    </source>
</evidence>
<evidence type="ECO:0000259" key="10">
    <source>
        <dbReference type="PROSITE" id="PS50067"/>
    </source>
</evidence>
<proteinExistence type="inferred from homology"/>
<dbReference type="PROSITE" id="PS50067">
    <property type="entry name" value="KINESIN_MOTOR_2"/>
    <property type="match status" value="1"/>
</dbReference>
<dbReference type="InterPro" id="IPR001752">
    <property type="entry name" value="Kinesin_motor_dom"/>
</dbReference>
<sequence>MFYYFIRYHSTHRMPDREKFSLDVEFFCSYMYAFPRKLLKSKQKRVFEDIGVDLLNHLFEGFNCTLFAYGQTASGKSYSVMERGVNKGLLPRICESIFQRIEENDDQNIEYQVSFTLLEIYNEEVFDLLSKRSKGSKGPSLRVYDSKADGLQFFNVSDAAGVEKCLDEGYTNRSIAATKMNEYSSRAHTIATVYLRKVNSTEKKTLSSQMNIVDLAGSERAAKSQTDGRRLVEGNNINRSLLSLGMVIRALSKKEKANYRDSKLTMLLKDSIGGNSKTVMLATVNPSEEHVDETRSTLKYASEAKLITNRAKINKSQAFNDKEVEDLVERLHVTKEELKKIKKEKKGLQEAIDILLQKKDKEDKSDLVAKLEREIEDLRNKEKEEKDAVINKLLKEIKELREQLNKTLTEKQNAAQEDSETVPYLLNLNEDHMLSKLVKLNVGQGQHISVVAGIQDDDARVIQVPIAINNPGKIARITNKEGKVSIETFFENIVTVNGERINVVKKCIVIENGYRLMLGSTQSLWVFVNPLSNISRIPLDDITYEMALEEIILESNTELTISPDEISLKRKVIKRSDDVKKANFKALSANKPLEFNLTLTSAYFLGESKDSLVVIVHVWDMKHSCGYILSEEEFMNKMDSIHAFQVNGDNDCDPFIIDTETFTPVGISFAKFLNQKEFGSRQEYKNPISDEDGKEIGRLSCSFHFLHTDKQNKSLDKALQEGKTVTVQIGISEILFDDQRKHKYWKVKCQFQLPRMSAEGIEMTCIETDIKEARSPVFNYEYIWKIDVLTKEHIKFLKEPMIIRILCIPLRSQPIDIQRGDKVEFQKLLNSKDDQIKKLKEENKQLKKERDILIEQQKKAGQKTKR</sequence>
<keyword evidence="2" id="KW-0963">Cytoplasm</keyword>
<dbReference type="Pfam" id="PF00225">
    <property type="entry name" value="Kinesin"/>
    <property type="match status" value="1"/>
</dbReference>
<dbReference type="Gene3D" id="3.40.850.10">
    <property type="entry name" value="Kinesin motor domain"/>
    <property type="match status" value="1"/>
</dbReference>
<dbReference type="GO" id="GO:0007018">
    <property type="term" value="P:microtubule-based movement"/>
    <property type="evidence" value="ECO:0007669"/>
    <property type="project" value="InterPro"/>
</dbReference>